<keyword evidence="3" id="KW-1185">Reference proteome</keyword>
<accession>A0A8H5XHR0</accession>
<evidence type="ECO:0000313" key="3">
    <source>
        <dbReference type="Proteomes" id="UP000562682"/>
    </source>
</evidence>
<feature type="compositionally biased region" description="Polar residues" evidence="1">
    <location>
        <begin position="209"/>
        <end position="222"/>
    </location>
</feature>
<comment type="caution">
    <text evidence="2">The sequence shown here is derived from an EMBL/GenBank/DDBJ whole genome shotgun (WGS) entry which is preliminary data.</text>
</comment>
<evidence type="ECO:0000313" key="2">
    <source>
        <dbReference type="EMBL" id="KAF5693741.1"/>
    </source>
</evidence>
<dbReference type="AlphaFoldDB" id="A0A8H5XHR0"/>
<dbReference type="Proteomes" id="UP000562682">
    <property type="component" value="Unassembled WGS sequence"/>
</dbReference>
<gene>
    <name evidence="2" type="ORF">FDENT_1747</name>
</gene>
<name>A0A8H5XHR0_9HYPO</name>
<protein>
    <submittedName>
        <fullName evidence="2">Mei2-like protein</fullName>
    </submittedName>
</protein>
<organism evidence="2 3">
    <name type="scientific">Fusarium denticulatum</name>
    <dbReference type="NCBI Taxonomy" id="48507"/>
    <lineage>
        <taxon>Eukaryota</taxon>
        <taxon>Fungi</taxon>
        <taxon>Dikarya</taxon>
        <taxon>Ascomycota</taxon>
        <taxon>Pezizomycotina</taxon>
        <taxon>Sordariomycetes</taxon>
        <taxon>Hypocreomycetidae</taxon>
        <taxon>Hypocreales</taxon>
        <taxon>Nectriaceae</taxon>
        <taxon>Fusarium</taxon>
        <taxon>Fusarium fujikuroi species complex</taxon>
    </lineage>
</organism>
<reference evidence="2 3" key="1">
    <citation type="submission" date="2020-05" db="EMBL/GenBank/DDBJ databases">
        <title>Identification and distribution of gene clusters putatively required for synthesis of sphingolipid metabolism inhibitors in phylogenetically diverse species of the filamentous fungus Fusarium.</title>
        <authorList>
            <person name="Kim H.-S."/>
            <person name="Busman M."/>
            <person name="Brown D.W."/>
            <person name="Divon H."/>
            <person name="Uhlig S."/>
            <person name="Proctor R.H."/>
        </authorList>
    </citation>
    <scope>NUCLEOTIDE SEQUENCE [LARGE SCALE GENOMIC DNA]</scope>
    <source>
        <strain evidence="2 3">NRRL 25311</strain>
    </source>
</reference>
<dbReference type="EMBL" id="JAAOAK010000031">
    <property type="protein sequence ID" value="KAF5693741.1"/>
    <property type="molecule type" value="Genomic_DNA"/>
</dbReference>
<evidence type="ECO:0000256" key="1">
    <source>
        <dbReference type="SAM" id="MobiDB-lite"/>
    </source>
</evidence>
<proteinExistence type="predicted"/>
<feature type="region of interest" description="Disordered" evidence="1">
    <location>
        <begin position="199"/>
        <end position="222"/>
    </location>
</feature>
<sequence>MASGSGSCAAQPTDTIRASSFQPIGQRFKGKNALVFYPEGSPTVAGALSQDMDISVDHAQIMLRNNLTLNPQLASSTSSPTHWVAPLPRHTGLNNELIVGRDVRTTIMLRNIPNKDGQPPSAQVACVSLSGGPVACFDSGWPELFGDLVEAAVMCMVAARRSMYGADMLPRTTAFGVSVEGARQLHQKQKTDDTAKAAAAQDGDEIWDGTQTENDNQINNLI</sequence>